<dbReference type="RefSeq" id="WP_264751286.1">
    <property type="nucleotide sequence ID" value="NZ_JAPDHW010000014.1"/>
</dbReference>
<sequence>MGNSSAIHIYRTLRRYRSVLVLYSIQVIRQFPVPKFNIFKE</sequence>
<accession>A0ABT3I247</accession>
<gene>
    <name evidence="1" type="ORF">OMO38_16490</name>
</gene>
<proteinExistence type="predicted"/>
<dbReference type="EMBL" id="JAPDHW010000014">
    <property type="protein sequence ID" value="MCW3170126.1"/>
    <property type="molecule type" value="Genomic_DNA"/>
</dbReference>
<evidence type="ECO:0000313" key="1">
    <source>
        <dbReference type="EMBL" id="MCW3170126.1"/>
    </source>
</evidence>
<evidence type="ECO:0000313" key="2">
    <source>
        <dbReference type="Proteomes" id="UP001163731"/>
    </source>
</evidence>
<comment type="caution">
    <text evidence="1">The sequence shown here is derived from an EMBL/GenBank/DDBJ whole genome shotgun (WGS) entry which is preliminary data.</text>
</comment>
<organism evidence="1 2">
    <name type="scientific">Chryseobacterium kimseyorum</name>
    <dbReference type="NCBI Taxonomy" id="2984028"/>
    <lineage>
        <taxon>Bacteria</taxon>
        <taxon>Pseudomonadati</taxon>
        <taxon>Bacteroidota</taxon>
        <taxon>Flavobacteriia</taxon>
        <taxon>Flavobacteriales</taxon>
        <taxon>Weeksellaceae</taxon>
        <taxon>Chryseobacterium group</taxon>
        <taxon>Chryseobacterium</taxon>
    </lineage>
</organism>
<name>A0ABT3I247_9FLAO</name>
<reference evidence="1" key="1">
    <citation type="submission" date="2022-10" db="EMBL/GenBank/DDBJ databases">
        <title>Chryseobacterium babae sp. nov. isolated from the gut of the beetle Oryctes rhinoceros, and Chryseobacterium kimseyorum sp. nov., isolated from a stick insect rearing cage.</title>
        <authorList>
            <person name="Shelomi M."/>
            <person name="Han C.-J."/>
            <person name="Chen W.-M."/>
            <person name="Chen H.-K."/>
            <person name="Liaw S.-J."/>
            <person name="Muhle E."/>
            <person name="Clermont D."/>
        </authorList>
    </citation>
    <scope>NUCLEOTIDE SEQUENCE</scope>
    <source>
        <strain evidence="1">09-1422</strain>
    </source>
</reference>
<dbReference type="Proteomes" id="UP001163731">
    <property type="component" value="Unassembled WGS sequence"/>
</dbReference>
<protein>
    <submittedName>
        <fullName evidence="1">Uncharacterized protein</fullName>
    </submittedName>
</protein>
<keyword evidence="2" id="KW-1185">Reference proteome</keyword>